<feature type="non-terminal residue" evidence="2">
    <location>
        <position position="106"/>
    </location>
</feature>
<organism evidence="2 3">
    <name type="scientific">Symbiodinium natans</name>
    <dbReference type="NCBI Taxonomy" id="878477"/>
    <lineage>
        <taxon>Eukaryota</taxon>
        <taxon>Sar</taxon>
        <taxon>Alveolata</taxon>
        <taxon>Dinophyceae</taxon>
        <taxon>Suessiales</taxon>
        <taxon>Symbiodiniaceae</taxon>
        <taxon>Symbiodinium</taxon>
    </lineage>
</organism>
<evidence type="ECO:0000256" key="1">
    <source>
        <dbReference type="SAM" id="Phobius"/>
    </source>
</evidence>
<feature type="transmembrane region" description="Helical" evidence="1">
    <location>
        <begin position="76"/>
        <end position="95"/>
    </location>
</feature>
<name>A0A812M8M3_9DINO</name>
<dbReference type="Proteomes" id="UP000604046">
    <property type="component" value="Unassembled WGS sequence"/>
</dbReference>
<dbReference type="EMBL" id="CAJNDS010001458">
    <property type="protein sequence ID" value="CAE7261090.1"/>
    <property type="molecule type" value="Genomic_DNA"/>
</dbReference>
<keyword evidence="3" id="KW-1185">Reference proteome</keyword>
<keyword evidence="1" id="KW-1133">Transmembrane helix</keyword>
<accession>A0A812M8M3</accession>
<reference evidence="2" key="1">
    <citation type="submission" date="2021-02" db="EMBL/GenBank/DDBJ databases">
        <authorList>
            <person name="Dougan E. K."/>
            <person name="Rhodes N."/>
            <person name="Thang M."/>
            <person name="Chan C."/>
        </authorList>
    </citation>
    <scope>NUCLEOTIDE SEQUENCE</scope>
</reference>
<gene>
    <name evidence="2" type="ORF">SNAT2548_LOCUS13663</name>
</gene>
<dbReference type="AlphaFoldDB" id="A0A812M8M3"/>
<evidence type="ECO:0000313" key="2">
    <source>
        <dbReference type="EMBL" id="CAE7261090.1"/>
    </source>
</evidence>
<sequence length="106" mass="11441">LHHAFPRVCPFPHEAGGFKASTAAPLEASAEAMRSRIDEAPDKASTSLEQFKYAMWTDKEQLVDANKHQVQSGGRVYVSIIMFAGVVIGTISSLAKMAPPAARKVD</sequence>
<keyword evidence="1" id="KW-0812">Transmembrane</keyword>
<dbReference type="OrthoDB" id="415361at2759"/>
<evidence type="ECO:0000313" key="3">
    <source>
        <dbReference type="Proteomes" id="UP000604046"/>
    </source>
</evidence>
<protein>
    <submittedName>
        <fullName evidence="2">Uncharacterized protein</fullName>
    </submittedName>
</protein>
<comment type="caution">
    <text evidence="2">The sequence shown here is derived from an EMBL/GenBank/DDBJ whole genome shotgun (WGS) entry which is preliminary data.</text>
</comment>
<proteinExistence type="predicted"/>
<keyword evidence="1" id="KW-0472">Membrane</keyword>